<evidence type="ECO:0000313" key="10">
    <source>
        <dbReference type="Proteomes" id="UP001497392"/>
    </source>
</evidence>
<keyword evidence="2" id="KW-0004">4Fe-4S</keyword>
<dbReference type="SFLD" id="SFLDF00413">
    <property type="entry name" value="CDK5RAP1"/>
    <property type="match status" value="1"/>
</dbReference>
<sequence>MNGSDTEILLGIMKQHGYSRTYSPEAANVVLLNTCSIREKAEQKVFSRIGELKRLTSPFRADKPVLGVIGCMAERLKSRLFEEKAVDIIAGPDALRSVPGLVDLFCKGLQDGTELSLSDRMDVQLSVEETYADVAPVRKRGVSAAVSIMRGCDNMCAFCVVPRTRGRERSREFDSVVQEVRDLYEQGFKEVLLLGQNVNSYADTSRGPLPSGQQHASPFYAQGFSSVYKPEKRRNGAVSFAELLRECAVACPEMRIRFTSPHPKDFSDDVLEVVKAHHNICKVLHMPAQSGSTRVLQSMRRGYSREAYLTLVDRIRTMIPEIALSTDLLMGFCGESEADHQETLDLIQRVGYDQAFLFAYSERSQTHAARHLQDDVDPATKLRRLQEAIAHYKKVLTVRNEAEVSRRHMVLVEGSSRRDDATLTGKTCTGKRVFLPAGSVPPSLKCSSGEEQQVTIQAGDYLAVTIVASTAACLTARADSKTTIAEFVEVHGSTVPVATGLCSSRGGLTAMSTE</sequence>
<dbReference type="Pfam" id="PF04055">
    <property type="entry name" value="Radical_SAM"/>
    <property type="match status" value="1"/>
</dbReference>
<reference evidence="9 10" key="1">
    <citation type="submission" date="2024-06" db="EMBL/GenBank/DDBJ databases">
        <authorList>
            <person name="Kraege A."/>
            <person name="Thomma B."/>
        </authorList>
    </citation>
    <scope>NUCLEOTIDE SEQUENCE [LARGE SCALE GENOMIC DNA]</scope>
</reference>
<evidence type="ECO:0000259" key="7">
    <source>
        <dbReference type="PROSITE" id="PS51449"/>
    </source>
</evidence>
<dbReference type="InterPro" id="IPR005839">
    <property type="entry name" value="Methylthiotransferase"/>
</dbReference>
<dbReference type="PROSITE" id="PS51449">
    <property type="entry name" value="MTTASE_N"/>
    <property type="match status" value="1"/>
</dbReference>
<evidence type="ECO:0000313" key="9">
    <source>
        <dbReference type="EMBL" id="CAL5220147.1"/>
    </source>
</evidence>
<comment type="caution">
    <text evidence="9">The sequence shown here is derived from an EMBL/GenBank/DDBJ whole genome shotgun (WGS) entry which is preliminary data.</text>
</comment>
<keyword evidence="6" id="KW-0411">Iron-sulfur</keyword>
<proteinExistence type="predicted"/>
<evidence type="ECO:0000256" key="4">
    <source>
        <dbReference type="ARBA" id="ARBA00022723"/>
    </source>
</evidence>
<organism evidence="9 10">
    <name type="scientific">Coccomyxa viridis</name>
    <dbReference type="NCBI Taxonomy" id="1274662"/>
    <lineage>
        <taxon>Eukaryota</taxon>
        <taxon>Viridiplantae</taxon>
        <taxon>Chlorophyta</taxon>
        <taxon>core chlorophytes</taxon>
        <taxon>Trebouxiophyceae</taxon>
        <taxon>Trebouxiophyceae incertae sedis</taxon>
        <taxon>Coccomyxaceae</taxon>
        <taxon>Coccomyxa</taxon>
    </lineage>
</organism>
<keyword evidence="4" id="KW-0479">Metal-binding</keyword>
<dbReference type="Proteomes" id="UP001497392">
    <property type="component" value="Unassembled WGS sequence"/>
</dbReference>
<feature type="domain" description="Radical SAM core" evidence="8">
    <location>
        <begin position="138"/>
        <end position="399"/>
    </location>
</feature>
<dbReference type="InterPro" id="IPR006638">
    <property type="entry name" value="Elp3/MiaA/NifB-like_rSAM"/>
</dbReference>
<keyword evidence="10" id="KW-1185">Reference proteome</keyword>
<protein>
    <submittedName>
        <fullName evidence="9">G2108 protein</fullName>
    </submittedName>
</protein>
<dbReference type="InterPro" id="IPR020612">
    <property type="entry name" value="Methylthiotransferase_CS"/>
</dbReference>
<evidence type="ECO:0000256" key="2">
    <source>
        <dbReference type="ARBA" id="ARBA00022485"/>
    </source>
</evidence>
<keyword evidence="3" id="KW-0949">S-adenosyl-L-methionine</keyword>
<dbReference type="Gene3D" id="3.80.30.20">
    <property type="entry name" value="tm_1862 like domain"/>
    <property type="match status" value="1"/>
</dbReference>
<comment type="cofactor">
    <cofactor evidence="1">
        <name>[4Fe-4S] cluster</name>
        <dbReference type="ChEBI" id="CHEBI:49883"/>
    </cofactor>
</comment>
<dbReference type="EMBL" id="CAXHTA020000003">
    <property type="protein sequence ID" value="CAL5220147.1"/>
    <property type="molecule type" value="Genomic_DNA"/>
</dbReference>
<name>A0ABP1FQ03_9CHLO</name>
<dbReference type="InterPro" id="IPR023404">
    <property type="entry name" value="rSAM_horseshoe"/>
</dbReference>
<dbReference type="SFLD" id="SFLDG01082">
    <property type="entry name" value="B12-binding_domain_containing"/>
    <property type="match status" value="1"/>
</dbReference>
<evidence type="ECO:0000259" key="8">
    <source>
        <dbReference type="PROSITE" id="PS51918"/>
    </source>
</evidence>
<dbReference type="SFLD" id="SFLDG01061">
    <property type="entry name" value="methylthiotransferase"/>
    <property type="match status" value="1"/>
</dbReference>
<dbReference type="InterPro" id="IPR058240">
    <property type="entry name" value="rSAM_sf"/>
</dbReference>
<evidence type="ECO:0000256" key="1">
    <source>
        <dbReference type="ARBA" id="ARBA00001966"/>
    </source>
</evidence>
<accession>A0ABP1FQ03</accession>
<evidence type="ECO:0000256" key="3">
    <source>
        <dbReference type="ARBA" id="ARBA00022691"/>
    </source>
</evidence>
<dbReference type="PANTHER" id="PTHR43020:SF2">
    <property type="entry name" value="MITOCHONDRIAL TRNA METHYLTHIOTRANSFERASE CDK5RAP1"/>
    <property type="match status" value="1"/>
</dbReference>
<dbReference type="InterPro" id="IPR013848">
    <property type="entry name" value="Methylthiotransferase_N"/>
</dbReference>
<keyword evidence="5" id="KW-0408">Iron</keyword>
<dbReference type="PROSITE" id="PS51918">
    <property type="entry name" value="RADICAL_SAM"/>
    <property type="match status" value="1"/>
</dbReference>
<dbReference type="NCBIfam" id="TIGR00089">
    <property type="entry name" value="MiaB/RimO family radical SAM methylthiotransferase"/>
    <property type="match status" value="1"/>
</dbReference>
<feature type="domain" description="MTTase N-terminal" evidence="7">
    <location>
        <begin position="1"/>
        <end position="107"/>
    </location>
</feature>
<dbReference type="SMART" id="SM00729">
    <property type="entry name" value="Elp3"/>
    <property type="match status" value="1"/>
</dbReference>
<gene>
    <name evidence="9" type="primary">g2108</name>
    <name evidence="9" type="ORF">VP750_LOCUS1806</name>
</gene>
<dbReference type="PROSITE" id="PS01278">
    <property type="entry name" value="MTTASE_RADICAL"/>
    <property type="match status" value="1"/>
</dbReference>
<evidence type="ECO:0000256" key="6">
    <source>
        <dbReference type="ARBA" id="ARBA00023014"/>
    </source>
</evidence>
<dbReference type="SUPFAM" id="SSF102114">
    <property type="entry name" value="Radical SAM enzymes"/>
    <property type="match status" value="1"/>
</dbReference>
<evidence type="ECO:0000256" key="5">
    <source>
        <dbReference type="ARBA" id="ARBA00023004"/>
    </source>
</evidence>
<dbReference type="SFLD" id="SFLDS00029">
    <property type="entry name" value="Radical_SAM"/>
    <property type="match status" value="1"/>
</dbReference>
<dbReference type="Pfam" id="PF00919">
    <property type="entry name" value="UPF0004"/>
    <property type="match status" value="1"/>
</dbReference>
<dbReference type="Gene3D" id="3.40.50.12160">
    <property type="entry name" value="Methylthiotransferase, N-terminal domain"/>
    <property type="match status" value="1"/>
</dbReference>
<dbReference type="InterPro" id="IPR038135">
    <property type="entry name" value="Methylthiotransferase_N_sf"/>
</dbReference>
<dbReference type="InterPro" id="IPR007197">
    <property type="entry name" value="rSAM"/>
</dbReference>
<dbReference type="PANTHER" id="PTHR43020">
    <property type="entry name" value="CDK5 REGULATORY SUBUNIT-ASSOCIATED PROTEIN 1"/>
    <property type="match status" value="1"/>
</dbReference>